<sequence length="352" mass="40476">MPGNLATLLLQKVIATIIVVSFEQICHIAIQLLVMEDKRDSNAAKRGAFLVFDGMTLPPFPPLKKNAEERFTAIRDLETRPDDIILTAFPRSGTHWLWEVIHMLLQGKAEYTTAVKETAFLESIPDLNPINEVKSPRLLNTHVPFRWLPKKHLCDDGKIVHVIRNPKDQAVSMYNFMLSFSPNKEMSAAKMSWNVFFEMTMKAPEKFFGGWFAYEKEFEKASKDGTLKAVHTLYYEDLKMNPIKEIRLLAEFLSVDVKDELVQAIADKCTFTKLKKADETLKTKVNADQASHYRKGEVGDWKNYFTVSQNEQFDNLISKDSETVVSAKGYAAYYFIQTYDTQALCVREKWYV</sequence>
<evidence type="ECO:0000259" key="3">
    <source>
        <dbReference type="Pfam" id="PF00685"/>
    </source>
</evidence>
<dbReference type="EC" id="2.8.2.-" evidence="4"/>
<dbReference type="InterPro" id="IPR027417">
    <property type="entry name" value="P-loop_NTPase"/>
</dbReference>
<dbReference type="SUPFAM" id="SSF52540">
    <property type="entry name" value="P-loop containing nucleoside triphosphate hydrolases"/>
    <property type="match status" value="1"/>
</dbReference>
<keyword evidence="2 4" id="KW-0808">Transferase</keyword>
<reference evidence="4" key="1">
    <citation type="submission" date="2021-03" db="EMBL/GenBank/DDBJ databases">
        <authorList>
            <person name="Bekaert M."/>
        </authorList>
    </citation>
    <scope>NUCLEOTIDE SEQUENCE</scope>
</reference>
<accession>A0A8S3TPF9</accession>
<dbReference type="GO" id="GO:0008146">
    <property type="term" value="F:sulfotransferase activity"/>
    <property type="evidence" value="ECO:0007669"/>
    <property type="project" value="InterPro"/>
</dbReference>
<comment type="caution">
    <text evidence="4">The sequence shown here is derived from an EMBL/GenBank/DDBJ whole genome shotgun (WGS) entry which is preliminary data.</text>
</comment>
<dbReference type="PANTHER" id="PTHR11783">
    <property type="entry name" value="SULFOTRANSFERASE SULT"/>
    <property type="match status" value="1"/>
</dbReference>
<organism evidence="4 5">
    <name type="scientific">Mytilus edulis</name>
    <name type="common">Blue mussel</name>
    <dbReference type="NCBI Taxonomy" id="6550"/>
    <lineage>
        <taxon>Eukaryota</taxon>
        <taxon>Metazoa</taxon>
        <taxon>Spiralia</taxon>
        <taxon>Lophotrochozoa</taxon>
        <taxon>Mollusca</taxon>
        <taxon>Bivalvia</taxon>
        <taxon>Autobranchia</taxon>
        <taxon>Pteriomorphia</taxon>
        <taxon>Mytilida</taxon>
        <taxon>Mytiloidea</taxon>
        <taxon>Mytilidae</taxon>
        <taxon>Mytilinae</taxon>
        <taxon>Mytilus</taxon>
    </lineage>
</organism>
<feature type="domain" description="Sulfotransferase" evidence="3">
    <location>
        <begin position="81"/>
        <end position="319"/>
    </location>
</feature>
<evidence type="ECO:0000256" key="1">
    <source>
        <dbReference type="ARBA" id="ARBA00005771"/>
    </source>
</evidence>
<evidence type="ECO:0000313" key="5">
    <source>
        <dbReference type="Proteomes" id="UP000683360"/>
    </source>
</evidence>
<keyword evidence="5" id="KW-1185">Reference proteome</keyword>
<dbReference type="Pfam" id="PF00685">
    <property type="entry name" value="Sulfotransfer_1"/>
    <property type="match status" value="1"/>
</dbReference>
<dbReference type="InterPro" id="IPR000863">
    <property type="entry name" value="Sulfotransferase_dom"/>
</dbReference>
<comment type="similarity">
    <text evidence="1">Belongs to the sulfotransferase 1 family.</text>
</comment>
<dbReference type="AlphaFoldDB" id="A0A8S3TPF9"/>
<evidence type="ECO:0000313" key="4">
    <source>
        <dbReference type="EMBL" id="CAG2231631.1"/>
    </source>
</evidence>
<proteinExistence type="inferred from homology"/>
<dbReference type="EMBL" id="CAJPWZ010002149">
    <property type="protein sequence ID" value="CAG2231631.1"/>
    <property type="molecule type" value="Genomic_DNA"/>
</dbReference>
<dbReference type="Proteomes" id="UP000683360">
    <property type="component" value="Unassembled WGS sequence"/>
</dbReference>
<protein>
    <submittedName>
        <fullName evidence="4">SULT1</fullName>
        <ecNumber evidence="4">2.8.2.-</ecNumber>
    </submittedName>
</protein>
<gene>
    <name evidence="4" type="ORF">MEDL_44385</name>
</gene>
<dbReference type="Gene3D" id="3.40.50.300">
    <property type="entry name" value="P-loop containing nucleotide triphosphate hydrolases"/>
    <property type="match status" value="1"/>
</dbReference>
<name>A0A8S3TPF9_MYTED</name>
<evidence type="ECO:0000256" key="2">
    <source>
        <dbReference type="ARBA" id="ARBA00022679"/>
    </source>
</evidence>
<dbReference type="OrthoDB" id="6341251at2759"/>